<dbReference type="Proteomes" id="UP000256690">
    <property type="component" value="Unassembled WGS sequence"/>
</dbReference>
<keyword evidence="3" id="KW-1185">Reference proteome</keyword>
<name>A0A3D8QJA3_9EURO</name>
<proteinExistence type="predicted"/>
<dbReference type="InterPro" id="IPR021858">
    <property type="entry name" value="Fun_TF"/>
</dbReference>
<feature type="region of interest" description="Disordered" evidence="1">
    <location>
        <begin position="56"/>
        <end position="87"/>
    </location>
</feature>
<gene>
    <name evidence="2" type="ORF">DSM5745_10499</name>
</gene>
<comment type="caution">
    <text evidence="2">The sequence shown here is derived from an EMBL/GenBank/DDBJ whole genome shotgun (WGS) entry which is preliminary data.</text>
</comment>
<dbReference type="PANTHER" id="PTHR37540:SF5">
    <property type="entry name" value="TRANSCRIPTION FACTOR DOMAIN-CONTAINING PROTEIN"/>
    <property type="match status" value="1"/>
</dbReference>
<organism evidence="2 3">
    <name type="scientific">Aspergillus mulundensis</name>
    <dbReference type="NCBI Taxonomy" id="1810919"/>
    <lineage>
        <taxon>Eukaryota</taxon>
        <taxon>Fungi</taxon>
        <taxon>Dikarya</taxon>
        <taxon>Ascomycota</taxon>
        <taxon>Pezizomycotina</taxon>
        <taxon>Eurotiomycetes</taxon>
        <taxon>Eurotiomycetidae</taxon>
        <taxon>Eurotiales</taxon>
        <taxon>Aspergillaceae</taxon>
        <taxon>Aspergillus</taxon>
        <taxon>Aspergillus subgen. Nidulantes</taxon>
    </lineage>
</organism>
<dbReference type="STRING" id="1810919.A0A3D8QJA3"/>
<dbReference type="PANTHER" id="PTHR37540">
    <property type="entry name" value="TRANSCRIPTION FACTOR (ACR-2), PUTATIVE-RELATED-RELATED"/>
    <property type="match status" value="1"/>
</dbReference>
<protein>
    <recommendedName>
        <fullName evidence="4">Tachykinin family protein</fullName>
    </recommendedName>
</protein>
<dbReference type="AlphaFoldDB" id="A0A3D8QJA3"/>
<dbReference type="EMBL" id="PVWQ01000016">
    <property type="protein sequence ID" value="RDW61827.1"/>
    <property type="molecule type" value="Genomic_DNA"/>
</dbReference>
<reference evidence="2 3" key="1">
    <citation type="journal article" date="2018" name="IMA Fungus">
        <title>IMA Genome-F 9: Draft genome sequence of Annulohypoxylon stygium, Aspergillus mulundensis, Berkeleyomyces basicola (syn. Thielaviopsis basicola), Ceratocystis smalleyi, two Cercospora beticola strains, Coleophoma cylindrospora, Fusarium fracticaudum, Phialophora cf. hyalina, and Morchella septimelata.</title>
        <authorList>
            <person name="Wingfield B.D."/>
            <person name="Bills G.F."/>
            <person name="Dong Y."/>
            <person name="Huang W."/>
            <person name="Nel W.J."/>
            <person name="Swalarsk-Parry B.S."/>
            <person name="Vaghefi N."/>
            <person name="Wilken P.M."/>
            <person name="An Z."/>
            <person name="de Beer Z.W."/>
            <person name="De Vos L."/>
            <person name="Chen L."/>
            <person name="Duong T.A."/>
            <person name="Gao Y."/>
            <person name="Hammerbacher A."/>
            <person name="Kikkert J.R."/>
            <person name="Li Y."/>
            <person name="Li H."/>
            <person name="Li K."/>
            <person name="Li Q."/>
            <person name="Liu X."/>
            <person name="Ma X."/>
            <person name="Naidoo K."/>
            <person name="Pethybridge S.J."/>
            <person name="Sun J."/>
            <person name="Steenkamp E.T."/>
            <person name="van der Nest M.A."/>
            <person name="van Wyk S."/>
            <person name="Wingfield M.J."/>
            <person name="Xiong C."/>
            <person name="Yue Q."/>
            <person name="Zhang X."/>
        </authorList>
    </citation>
    <scope>NUCLEOTIDE SEQUENCE [LARGE SCALE GENOMIC DNA]</scope>
    <source>
        <strain evidence="2 3">DSM 5745</strain>
    </source>
</reference>
<evidence type="ECO:0000256" key="1">
    <source>
        <dbReference type="SAM" id="MobiDB-lite"/>
    </source>
</evidence>
<evidence type="ECO:0000313" key="2">
    <source>
        <dbReference type="EMBL" id="RDW61827.1"/>
    </source>
</evidence>
<dbReference type="OrthoDB" id="3469225at2759"/>
<accession>A0A3D8QJA3</accession>
<dbReference type="RefSeq" id="XP_026598958.1">
    <property type="nucleotide sequence ID" value="XM_026752515.1"/>
</dbReference>
<sequence length="561" mass="61393">MASTAPQEFMFVDFHRDNASTRKARQIFAQNTYQRKKRLAAVERLKTSTTQRLRQRLPFRYAAARDEDRRPSEGPATNPRHPHPQENNLQIARSRSRASWAEFVSPKTLLGQGFVDPFSTSAVPMSDIMNSYFHHLRTFTIQQSYPLDAPRMKIWWWQKALSEPAIQQALLVSAASHQTALNTLAGVSPQYMRSSVREFLRLRGDTIKTLNGKLRDPGAVAESTILIVASLRAIEAISASVEGVTAHTTGLEVLINLHGGLDALEHLTVSKIYHGDIIRAALTDTPPLPLSPKWRAEILQGLKLFSTSTGFLSSLADLDPTLHNQLSHLGTSFLNAPWLTTLPPTLQTTLVISQRLVAYYEAAQVDPSLIKPTDNDLFVVLMHRLVADTYKDTVHEPLRLCLLVYLNMRVWHLQSFPIMACLVGMLRGSLLSPSASASVSAVDVAVDVDGGCSVLSHLQSVAPDLLFWILFIGGMASHGHSGHSWFLGRLAECASRLGFGLEGDAGWADVRGLLGGFFYTDQKGEVLGEEVWGDVLGLIQATATAASVKSEGVSGGGGACV</sequence>
<evidence type="ECO:0000313" key="3">
    <source>
        <dbReference type="Proteomes" id="UP000256690"/>
    </source>
</evidence>
<evidence type="ECO:0008006" key="4">
    <source>
        <dbReference type="Google" id="ProtNLM"/>
    </source>
</evidence>
<dbReference type="GeneID" id="38120869"/>
<dbReference type="Pfam" id="PF11951">
    <property type="entry name" value="Fungal_trans_2"/>
    <property type="match status" value="1"/>
</dbReference>
<feature type="compositionally biased region" description="Basic and acidic residues" evidence="1">
    <location>
        <begin position="63"/>
        <end position="72"/>
    </location>
</feature>